<reference evidence="2" key="1">
    <citation type="submission" date="2017-01" db="EMBL/GenBank/DDBJ databases">
        <authorList>
            <person name="Mah S.A."/>
            <person name="Swanson W.J."/>
            <person name="Moy G.W."/>
            <person name="Vacquier V.D."/>
        </authorList>
    </citation>
    <scope>NUCLEOTIDE SEQUENCE [LARGE SCALE GENOMIC DNA]</scope>
    <source>
        <strain evidence="2">124861</strain>
    </source>
</reference>
<dbReference type="RefSeq" id="WP_085358630.1">
    <property type="nucleotide sequence ID" value="NZ_MTAB01000007.1"/>
</dbReference>
<dbReference type="AlphaFoldDB" id="A0A1X3DJM0"/>
<evidence type="ECO:0000313" key="2">
    <source>
        <dbReference type="Proteomes" id="UP000193303"/>
    </source>
</evidence>
<evidence type="ECO:0000313" key="1">
    <source>
        <dbReference type="EMBL" id="OSI23137.1"/>
    </source>
</evidence>
<protein>
    <recommendedName>
        <fullName evidence="3">DUF3828 domain-containing protein</fullName>
    </recommendedName>
</protein>
<proteinExistence type="predicted"/>
<sequence length="142" mass="16294">MKKNIFLIILTLNFSVYAENAVKIEKIQNNFIQNIYSDSVKGKNSLELLKSYADKELKYAIELNDKISKNGEVCLDYDPLWESQDPKKNVPLSITSHKNKVFVKFLQNKDKTEVIFTVKCLQNNKCSISDVNDLKSIILGCQ</sequence>
<comment type="caution">
    <text evidence="1">The sequence shown here is derived from an EMBL/GenBank/DDBJ whole genome shotgun (WGS) entry which is preliminary data.</text>
</comment>
<name>A0A1X3DJM0_9NEIS</name>
<accession>A0A1X3DJM0</accession>
<dbReference type="EMBL" id="MTAB01000007">
    <property type="protein sequence ID" value="OSI23137.1"/>
    <property type="molecule type" value="Genomic_DNA"/>
</dbReference>
<evidence type="ECO:0008006" key="3">
    <source>
        <dbReference type="Google" id="ProtNLM"/>
    </source>
</evidence>
<gene>
    <name evidence="1" type="ORF">BV912_04185</name>
</gene>
<organism evidence="1 2">
    <name type="scientific">Neisseria dumasiana</name>
    <dbReference type="NCBI Taxonomy" id="1931275"/>
    <lineage>
        <taxon>Bacteria</taxon>
        <taxon>Pseudomonadati</taxon>
        <taxon>Pseudomonadota</taxon>
        <taxon>Betaproteobacteria</taxon>
        <taxon>Neisseriales</taxon>
        <taxon>Neisseriaceae</taxon>
        <taxon>Neisseria</taxon>
    </lineage>
</organism>
<dbReference type="Proteomes" id="UP000193303">
    <property type="component" value="Unassembled WGS sequence"/>
</dbReference>